<dbReference type="AlphaFoldDB" id="A0AA40F1J6"/>
<dbReference type="EMBL" id="JAUKUD010000003">
    <property type="protein sequence ID" value="KAK0749524.1"/>
    <property type="molecule type" value="Genomic_DNA"/>
</dbReference>
<sequence length="222" mass="24436">MLRNNVHPHRPSLQSLRSFGNLSTTDCTATRLHRPSHHGGYVLLRRAYLQVGPIFAWLLAPTSLPDDHLKSAATVNDQRAGRRKHHKTGEGHPRPPASSEPDARHFPSDDYVADQSTLFGPRGADAHSMNIAPWGFQIRLRCSAAQRSQRLLPGFQGKGVFSDAIGRDDPVAIPSSGVRSAELVMGSRGLYRHDYRPWEESPGLLRTRHLQSADGGHPGSVV</sequence>
<reference evidence="2" key="1">
    <citation type="submission" date="2023-06" db="EMBL/GenBank/DDBJ databases">
        <title>Genome-scale phylogeny and comparative genomics of the fungal order Sordariales.</title>
        <authorList>
            <consortium name="Lawrence Berkeley National Laboratory"/>
            <person name="Hensen N."/>
            <person name="Bonometti L."/>
            <person name="Westerberg I."/>
            <person name="Brannstrom I.O."/>
            <person name="Guillou S."/>
            <person name="Cros-Aarteil S."/>
            <person name="Calhoun S."/>
            <person name="Haridas S."/>
            <person name="Kuo A."/>
            <person name="Mondo S."/>
            <person name="Pangilinan J."/>
            <person name="Riley R."/>
            <person name="LaButti K."/>
            <person name="Andreopoulos B."/>
            <person name="Lipzen A."/>
            <person name="Chen C."/>
            <person name="Yanf M."/>
            <person name="Daum C."/>
            <person name="Ng V."/>
            <person name="Clum A."/>
            <person name="Steindorff A."/>
            <person name="Ohm R."/>
            <person name="Martin F."/>
            <person name="Silar P."/>
            <person name="Natvig D."/>
            <person name="Lalanne C."/>
            <person name="Gautier V."/>
            <person name="Ament-velasquez S.L."/>
            <person name="Kruys A."/>
            <person name="Hutchinson M.I."/>
            <person name="Powell A.J."/>
            <person name="Barry K."/>
            <person name="Miller A.N."/>
            <person name="Grigoriev I.V."/>
            <person name="Debuchy R."/>
            <person name="Gladieux P."/>
            <person name="Thoren M.H."/>
            <person name="Johannesson H."/>
        </authorList>
    </citation>
    <scope>NUCLEOTIDE SEQUENCE</scope>
    <source>
        <strain evidence="2">SMH3187-1</strain>
    </source>
</reference>
<dbReference type="Proteomes" id="UP001172155">
    <property type="component" value="Unassembled WGS sequence"/>
</dbReference>
<feature type="region of interest" description="Disordered" evidence="1">
    <location>
        <begin position="74"/>
        <end position="109"/>
    </location>
</feature>
<organism evidence="2 3">
    <name type="scientific">Schizothecium vesticola</name>
    <dbReference type="NCBI Taxonomy" id="314040"/>
    <lineage>
        <taxon>Eukaryota</taxon>
        <taxon>Fungi</taxon>
        <taxon>Dikarya</taxon>
        <taxon>Ascomycota</taxon>
        <taxon>Pezizomycotina</taxon>
        <taxon>Sordariomycetes</taxon>
        <taxon>Sordariomycetidae</taxon>
        <taxon>Sordariales</taxon>
        <taxon>Schizotheciaceae</taxon>
        <taxon>Schizothecium</taxon>
    </lineage>
</organism>
<keyword evidence="3" id="KW-1185">Reference proteome</keyword>
<feature type="region of interest" description="Disordered" evidence="1">
    <location>
        <begin position="1"/>
        <end position="20"/>
    </location>
</feature>
<feature type="compositionally biased region" description="Basic residues" evidence="1">
    <location>
        <begin position="1"/>
        <end position="10"/>
    </location>
</feature>
<gene>
    <name evidence="2" type="ORF">B0T18DRAFT_108062</name>
</gene>
<name>A0AA40F1J6_9PEZI</name>
<evidence type="ECO:0000313" key="2">
    <source>
        <dbReference type="EMBL" id="KAK0749524.1"/>
    </source>
</evidence>
<comment type="caution">
    <text evidence="2">The sequence shown here is derived from an EMBL/GenBank/DDBJ whole genome shotgun (WGS) entry which is preliminary data.</text>
</comment>
<evidence type="ECO:0000313" key="3">
    <source>
        <dbReference type="Proteomes" id="UP001172155"/>
    </source>
</evidence>
<protein>
    <submittedName>
        <fullName evidence="2">Uncharacterized protein</fullName>
    </submittedName>
</protein>
<proteinExistence type="predicted"/>
<accession>A0AA40F1J6</accession>
<evidence type="ECO:0000256" key="1">
    <source>
        <dbReference type="SAM" id="MobiDB-lite"/>
    </source>
</evidence>